<feature type="transmembrane region" description="Helical" evidence="9">
    <location>
        <begin position="54"/>
        <end position="73"/>
    </location>
</feature>
<evidence type="ECO:0000256" key="3">
    <source>
        <dbReference type="ARBA" id="ARBA00022448"/>
    </source>
</evidence>
<evidence type="ECO:0000313" key="10">
    <source>
        <dbReference type="EMBL" id="SSZ40125.1"/>
    </source>
</evidence>
<organism evidence="10 11">
    <name type="scientific">Bartonella grahamii</name>
    <dbReference type="NCBI Taxonomy" id="33045"/>
    <lineage>
        <taxon>Bacteria</taxon>
        <taxon>Pseudomonadati</taxon>
        <taxon>Pseudomonadota</taxon>
        <taxon>Alphaproteobacteria</taxon>
        <taxon>Hyphomicrobiales</taxon>
        <taxon>Bartonellaceae</taxon>
        <taxon>Bartonella</taxon>
    </lineage>
</organism>
<dbReference type="Pfam" id="PF02632">
    <property type="entry name" value="BioY"/>
    <property type="match status" value="1"/>
</dbReference>
<keyword evidence="7 8" id="KW-0472">Membrane</keyword>
<feature type="transmembrane region" description="Helical" evidence="9">
    <location>
        <begin position="111"/>
        <end position="132"/>
    </location>
</feature>
<dbReference type="PANTHER" id="PTHR34295:SF4">
    <property type="entry name" value="BIOTIN TRANSPORTER BIOY-RELATED"/>
    <property type="match status" value="1"/>
</dbReference>
<feature type="transmembrane region" description="Helical" evidence="9">
    <location>
        <begin position="152"/>
        <end position="172"/>
    </location>
</feature>
<protein>
    <recommendedName>
        <fullName evidence="8">Biotin transporter</fullName>
    </recommendedName>
</protein>
<keyword evidence="6 9" id="KW-1133">Transmembrane helix</keyword>
<proteinExistence type="inferred from homology"/>
<keyword evidence="3 8" id="KW-0813">Transport</keyword>
<dbReference type="PIRSF" id="PIRSF016661">
    <property type="entry name" value="BioY"/>
    <property type="match status" value="1"/>
</dbReference>
<dbReference type="PANTHER" id="PTHR34295">
    <property type="entry name" value="BIOTIN TRANSPORTER BIOY"/>
    <property type="match status" value="1"/>
</dbReference>
<gene>
    <name evidence="10" type="primary">bioY_1</name>
    <name evidence="10" type="ORF">NCTC12860_01271</name>
</gene>
<evidence type="ECO:0000256" key="8">
    <source>
        <dbReference type="PIRNR" id="PIRNR016661"/>
    </source>
</evidence>
<dbReference type="InterPro" id="IPR003784">
    <property type="entry name" value="BioY"/>
</dbReference>
<name>A0A336NCH2_BARGR</name>
<evidence type="ECO:0000313" key="11">
    <source>
        <dbReference type="Proteomes" id="UP000253846"/>
    </source>
</evidence>
<evidence type="ECO:0000256" key="9">
    <source>
        <dbReference type="SAM" id="Phobius"/>
    </source>
</evidence>
<evidence type="ECO:0000256" key="2">
    <source>
        <dbReference type="ARBA" id="ARBA00010692"/>
    </source>
</evidence>
<evidence type="ECO:0000256" key="1">
    <source>
        <dbReference type="ARBA" id="ARBA00004651"/>
    </source>
</evidence>
<dbReference type="Gene3D" id="1.10.1760.20">
    <property type="match status" value="1"/>
</dbReference>
<keyword evidence="4 8" id="KW-1003">Cell membrane</keyword>
<keyword evidence="5 9" id="KW-0812">Transmembrane</keyword>
<comment type="similarity">
    <text evidence="2 8">Belongs to the BioY family.</text>
</comment>
<feature type="transmembrane region" description="Helical" evidence="9">
    <location>
        <begin position="6"/>
        <end position="33"/>
    </location>
</feature>
<evidence type="ECO:0000256" key="5">
    <source>
        <dbReference type="ARBA" id="ARBA00022692"/>
    </source>
</evidence>
<dbReference type="GO" id="GO:0005886">
    <property type="term" value="C:plasma membrane"/>
    <property type="evidence" value="ECO:0007669"/>
    <property type="project" value="UniProtKB-SubCell"/>
</dbReference>
<dbReference type="AlphaFoldDB" id="A0A336NCH2"/>
<evidence type="ECO:0000256" key="7">
    <source>
        <dbReference type="ARBA" id="ARBA00023136"/>
    </source>
</evidence>
<sequence length="189" mass="20153">MNTKDLVYIALFAAIYAILGLFPSIYLPFLLGVPITAQSMGPMLAGSILGAKRGALASLLFLVLVAIGLPLLPGGRGGISVFSGIASGYLIGFPFAAFFIGLMVELFWKRLNFITLFVINIVGGIGIVYSFGVPWTAYMTKVSLPKVLMASSGFLIGDCLKVLIASFVALAIKRSVPLIHSKHNKNKLK</sequence>
<evidence type="ECO:0000256" key="6">
    <source>
        <dbReference type="ARBA" id="ARBA00022989"/>
    </source>
</evidence>
<dbReference type="EMBL" id="UFTD01000002">
    <property type="protein sequence ID" value="SSZ40125.1"/>
    <property type="molecule type" value="Genomic_DNA"/>
</dbReference>
<accession>A0A336NCH2</accession>
<reference evidence="10 11" key="1">
    <citation type="submission" date="2018-06" db="EMBL/GenBank/DDBJ databases">
        <authorList>
            <consortium name="Pathogen Informatics"/>
            <person name="Doyle S."/>
        </authorList>
    </citation>
    <scope>NUCLEOTIDE SEQUENCE [LARGE SCALE GENOMIC DNA]</scope>
    <source>
        <strain evidence="10 11">NCTC12860</strain>
    </source>
</reference>
<feature type="transmembrane region" description="Helical" evidence="9">
    <location>
        <begin position="79"/>
        <end position="104"/>
    </location>
</feature>
<comment type="subcellular location">
    <subcellularLocation>
        <location evidence="1 8">Cell membrane</location>
        <topology evidence="1 8">Multi-pass membrane protein</topology>
    </subcellularLocation>
</comment>
<evidence type="ECO:0000256" key="4">
    <source>
        <dbReference type="ARBA" id="ARBA00022475"/>
    </source>
</evidence>
<dbReference type="RefSeq" id="WP_012754690.1">
    <property type="nucleotide sequence ID" value="NZ_CACVBG010000004.1"/>
</dbReference>
<dbReference type="GO" id="GO:0015225">
    <property type="term" value="F:biotin transmembrane transporter activity"/>
    <property type="evidence" value="ECO:0007669"/>
    <property type="project" value="UniProtKB-UniRule"/>
</dbReference>
<dbReference type="Proteomes" id="UP000253846">
    <property type="component" value="Unassembled WGS sequence"/>
</dbReference>
<dbReference type="OMA" id="AGYLWSY"/>